<evidence type="ECO:0000313" key="5">
    <source>
        <dbReference type="EMBL" id="VVW41616.1"/>
    </source>
</evidence>
<dbReference type="GO" id="GO:0009845">
    <property type="term" value="P:seed germination"/>
    <property type="evidence" value="ECO:0007669"/>
    <property type="project" value="EnsemblPlants"/>
</dbReference>
<dbReference type="GO" id="GO:0009788">
    <property type="term" value="P:negative regulation of abscisic acid-activated signaling pathway"/>
    <property type="evidence" value="ECO:0007669"/>
    <property type="project" value="EnsemblPlants"/>
</dbReference>
<sequence length="530" mass="60693">MKWPSDTPPPKPPRDPPPIKHDGDEEVDFDLQRDSAVIEPLLRDYAGDDSGLRSALDRSLIRPRPALIRQLMISCEYSFKPLHTLFLWAETRPGYRHTAAVFNTMIELLAKSREFDSAWLLIDRYSQADDQLVSHGTFTILIRRYARARMPQAAIRTFHLMERFGIPSPNFDILLDALCKEGLIRSAEAVFRQRQNPPPSTTSYNILLNGWFRCRKLRHAEKLFAEMREKGVNPTIVTYGTLIEGYCRMRRVERAMELIEEMKEVDGIEPNIITYNPIVDALGESQRSKEALTMVEKITSYGLEPTISTYNSLVKGFCKEGNLLGASRALKSMIGKGCLPTPTTYNYFFRLFAKSDKIEEGMNLYRKMVEMGHTPDRLSYHLLVKMLCERGKLDMAAEIIKEMSSQGCDPDLAIYTMLVHLLCRLNRLEEAYSEFMSMIEKGLTPQYLTYQRLVAALKKAGMVEMANKILDLMSAIPHSKRLPDTYKGDDIADRGSLIIKRAQAVSDVLKSSRNEKEKFGRHRFRKGQKD</sequence>
<dbReference type="Gramene" id="NC5G0159820.1">
    <property type="protein sequence ID" value="NC5G0159820.1:cds"/>
    <property type="gene ID" value="NC5G0159820"/>
</dbReference>
<evidence type="ECO:0000256" key="1">
    <source>
        <dbReference type="ARBA" id="ARBA00007626"/>
    </source>
</evidence>
<evidence type="ECO:0000256" key="4">
    <source>
        <dbReference type="SAM" id="MobiDB-lite"/>
    </source>
</evidence>
<dbReference type="GO" id="GO:0005634">
    <property type="term" value="C:nucleus"/>
    <property type="evidence" value="ECO:0007669"/>
    <property type="project" value="EnsemblPlants"/>
</dbReference>
<proteinExistence type="inferred from homology"/>
<dbReference type="Pfam" id="PF01535">
    <property type="entry name" value="PPR"/>
    <property type="match status" value="4"/>
</dbReference>
<feature type="repeat" description="PPR" evidence="3">
    <location>
        <begin position="341"/>
        <end position="375"/>
    </location>
</feature>
<dbReference type="GO" id="GO:0005829">
    <property type="term" value="C:cytosol"/>
    <property type="evidence" value="ECO:0007669"/>
    <property type="project" value="EnsemblPlants"/>
</dbReference>
<dbReference type="Gene3D" id="1.25.40.10">
    <property type="entry name" value="Tetratricopeptide repeat domain"/>
    <property type="match status" value="3"/>
</dbReference>
<feature type="repeat" description="PPR" evidence="3">
    <location>
        <begin position="200"/>
        <end position="234"/>
    </location>
</feature>
<dbReference type="PANTHER" id="PTHR47447">
    <property type="entry name" value="OS03G0856100 PROTEIN"/>
    <property type="match status" value="1"/>
</dbReference>
<dbReference type="InterPro" id="IPR002885">
    <property type="entry name" value="PPR_rpt"/>
</dbReference>
<comment type="similarity">
    <text evidence="1">Belongs to the PPR family. P subfamily.</text>
</comment>
<feature type="repeat" description="PPR" evidence="3">
    <location>
        <begin position="134"/>
        <end position="168"/>
    </location>
</feature>
<dbReference type="PROSITE" id="PS51375">
    <property type="entry name" value="PPR"/>
    <property type="match status" value="8"/>
</dbReference>
<dbReference type="Pfam" id="PF13041">
    <property type="entry name" value="PPR_2"/>
    <property type="match status" value="3"/>
</dbReference>
<dbReference type="PANTHER" id="PTHR47447:SF28">
    <property type="entry name" value="PENTACOTRIPEPTIDE-REPEAT REGION OF PRORP DOMAIN-CONTAINING PROTEIN"/>
    <property type="match status" value="1"/>
</dbReference>
<feature type="compositionally biased region" description="Basic and acidic residues" evidence="4">
    <location>
        <begin position="12"/>
        <end position="23"/>
    </location>
</feature>
<keyword evidence="2" id="KW-0677">Repeat</keyword>
<feature type="repeat" description="PPR" evidence="3">
    <location>
        <begin position="411"/>
        <end position="445"/>
    </location>
</feature>
<evidence type="ECO:0000256" key="2">
    <source>
        <dbReference type="ARBA" id="ARBA00022737"/>
    </source>
</evidence>
<accession>A0A5K1DT87</accession>
<dbReference type="Pfam" id="PF12854">
    <property type="entry name" value="PPR_1"/>
    <property type="match status" value="1"/>
</dbReference>
<feature type="repeat" description="PPR" evidence="3">
    <location>
        <begin position="376"/>
        <end position="410"/>
    </location>
</feature>
<protein>
    <submittedName>
        <fullName evidence="5">Uncharacterized protein</fullName>
    </submittedName>
</protein>
<dbReference type="GO" id="GO:0010029">
    <property type="term" value="P:regulation of seed germination"/>
    <property type="evidence" value="ECO:0007669"/>
    <property type="project" value="EnsemblPlants"/>
</dbReference>
<dbReference type="NCBIfam" id="TIGR00756">
    <property type="entry name" value="PPR"/>
    <property type="match status" value="8"/>
</dbReference>
<feature type="repeat" description="PPR" evidence="3">
    <location>
        <begin position="235"/>
        <end position="265"/>
    </location>
</feature>
<feature type="repeat" description="PPR" evidence="3">
    <location>
        <begin position="271"/>
        <end position="305"/>
    </location>
</feature>
<dbReference type="AlphaFoldDB" id="A0A5K1DT87"/>
<gene>
    <name evidence="5" type="ORF">NYM_LOCUS19739</name>
</gene>
<reference evidence="5" key="1">
    <citation type="submission" date="2019-09" db="EMBL/GenBank/DDBJ databases">
        <authorList>
            <person name="Zhang L."/>
        </authorList>
    </citation>
    <scope>NUCLEOTIDE SEQUENCE</scope>
</reference>
<organism evidence="5">
    <name type="scientific">Nymphaea colorata</name>
    <name type="common">pocket water lily</name>
    <dbReference type="NCBI Taxonomy" id="210225"/>
    <lineage>
        <taxon>Eukaryota</taxon>
        <taxon>Viridiplantae</taxon>
        <taxon>Streptophyta</taxon>
        <taxon>Embryophyta</taxon>
        <taxon>Tracheophyta</taxon>
        <taxon>Spermatophyta</taxon>
        <taxon>Magnoliopsida</taxon>
        <taxon>Nymphaeales</taxon>
        <taxon>Nymphaeaceae</taxon>
        <taxon>Nymphaea</taxon>
    </lineage>
</organism>
<feature type="repeat" description="PPR" evidence="3">
    <location>
        <begin position="306"/>
        <end position="340"/>
    </location>
</feature>
<dbReference type="EMBL" id="LR721783">
    <property type="protein sequence ID" value="VVW41616.1"/>
    <property type="molecule type" value="Genomic_DNA"/>
</dbReference>
<feature type="compositionally biased region" description="Pro residues" evidence="4">
    <location>
        <begin position="1"/>
        <end position="11"/>
    </location>
</feature>
<dbReference type="InterPro" id="IPR011990">
    <property type="entry name" value="TPR-like_helical_dom_sf"/>
</dbReference>
<dbReference type="SUPFAM" id="SSF81901">
    <property type="entry name" value="HCP-like"/>
    <property type="match status" value="1"/>
</dbReference>
<evidence type="ECO:0000256" key="3">
    <source>
        <dbReference type="PROSITE-ProRule" id="PRU00708"/>
    </source>
</evidence>
<feature type="region of interest" description="Disordered" evidence="4">
    <location>
        <begin position="1"/>
        <end position="25"/>
    </location>
</feature>
<name>A0A5K1DT87_9MAGN</name>